<dbReference type="PROSITE" id="PS51782">
    <property type="entry name" value="LYSM"/>
    <property type="match status" value="1"/>
</dbReference>
<keyword evidence="1" id="KW-1133">Transmembrane helix</keyword>
<dbReference type="CDD" id="cd00118">
    <property type="entry name" value="LysM"/>
    <property type="match status" value="1"/>
</dbReference>
<dbReference type="InterPro" id="IPR050570">
    <property type="entry name" value="Cell_wall_metabolism_enzyme"/>
</dbReference>
<dbReference type="SUPFAM" id="SSF54106">
    <property type="entry name" value="LysM domain"/>
    <property type="match status" value="1"/>
</dbReference>
<dbReference type="Gene3D" id="3.10.350.10">
    <property type="entry name" value="LysM domain"/>
    <property type="match status" value="1"/>
</dbReference>
<protein>
    <submittedName>
        <fullName evidence="3">LysM domain-containing protein</fullName>
    </submittedName>
</protein>
<dbReference type="InterPro" id="IPR011055">
    <property type="entry name" value="Dup_hybrid_motif"/>
</dbReference>
<feature type="transmembrane region" description="Helical" evidence="1">
    <location>
        <begin position="29"/>
        <end position="48"/>
    </location>
</feature>
<dbReference type="RefSeq" id="WP_109619743.1">
    <property type="nucleotide sequence ID" value="NZ_QGDO01000004.1"/>
</dbReference>
<evidence type="ECO:0000313" key="4">
    <source>
        <dbReference type="Proteomes" id="UP000245535"/>
    </source>
</evidence>
<evidence type="ECO:0000256" key="1">
    <source>
        <dbReference type="SAM" id="Phobius"/>
    </source>
</evidence>
<dbReference type="Proteomes" id="UP000245535">
    <property type="component" value="Unassembled WGS sequence"/>
</dbReference>
<dbReference type="Pfam" id="PF01551">
    <property type="entry name" value="Peptidase_M23"/>
    <property type="match status" value="1"/>
</dbReference>
<dbReference type="EMBL" id="QGDO01000004">
    <property type="protein sequence ID" value="PWJ40899.1"/>
    <property type="molecule type" value="Genomic_DNA"/>
</dbReference>
<feature type="domain" description="LysM" evidence="2">
    <location>
        <begin position="335"/>
        <end position="379"/>
    </location>
</feature>
<dbReference type="PANTHER" id="PTHR21666">
    <property type="entry name" value="PEPTIDASE-RELATED"/>
    <property type="match status" value="1"/>
</dbReference>
<reference evidence="3 4" key="1">
    <citation type="submission" date="2018-03" db="EMBL/GenBank/DDBJ databases">
        <title>Genomic Encyclopedia of Archaeal and Bacterial Type Strains, Phase II (KMG-II): from individual species to whole genera.</title>
        <authorList>
            <person name="Goeker M."/>
        </authorList>
    </citation>
    <scope>NUCLEOTIDE SEQUENCE [LARGE SCALE GENOMIC DNA]</scope>
    <source>
        <strain evidence="3 4">DSM 28229</strain>
    </source>
</reference>
<comment type="caution">
    <text evidence="3">The sequence shown here is derived from an EMBL/GenBank/DDBJ whole genome shotgun (WGS) entry which is preliminary data.</text>
</comment>
<dbReference type="SMART" id="SM00257">
    <property type="entry name" value="LysM"/>
    <property type="match status" value="1"/>
</dbReference>
<accession>A0A315Z8X8</accession>
<dbReference type="Pfam" id="PF01476">
    <property type="entry name" value="LysM"/>
    <property type="match status" value="1"/>
</dbReference>
<gene>
    <name evidence="3" type="ORF">BC781_104159</name>
</gene>
<dbReference type="Gene3D" id="2.70.70.10">
    <property type="entry name" value="Glucose Permease (Domain IIA)"/>
    <property type="match status" value="1"/>
</dbReference>
<dbReference type="AlphaFoldDB" id="A0A315Z8X8"/>
<dbReference type="InterPro" id="IPR018392">
    <property type="entry name" value="LysM"/>
</dbReference>
<name>A0A315Z8X8_SEDFL</name>
<keyword evidence="1" id="KW-0472">Membrane</keyword>
<dbReference type="OrthoDB" id="9805070at2"/>
<proteinExistence type="predicted"/>
<dbReference type="GO" id="GO:0004222">
    <property type="term" value="F:metalloendopeptidase activity"/>
    <property type="evidence" value="ECO:0007669"/>
    <property type="project" value="TreeGrafter"/>
</dbReference>
<keyword evidence="4" id="KW-1185">Reference proteome</keyword>
<evidence type="ECO:0000259" key="2">
    <source>
        <dbReference type="PROSITE" id="PS51782"/>
    </source>
</evidence>
<dbReference type="InterPro" id="IPR036779">
    <property type="entry name" value="LysM_dom_sf"/>
</dbReference>
<organism evidence="3 4">
    <name type="scientific">Sediminitomix flava</name>
    <dbReference type="NCBI Taxonomy" id="379075"/>
    <lineage>
        <taxon>Bacteria</taxon>
        <taxon>Pseudomonadati</taxon>
        <taxon>Bacteroidota</taxon>
        <taxon>Cytophagia</taxon>
        <taxon>Cytophagales</taxon>
        <taxon>Flammeovirgaceae</taxon>
        <taxon>Sediminitomix</taxon>
    </lineage>
</organism>
<evidence type="ECO:0000313" key="3">
    <source>
        <dbReference type="EMBL" id="PWJ40899.1"/>
    </source>
</evidence>
<dbReference type="SUPFAM" id="SSF51261">
    <property type="entry name" value="Duplicated hybrid motif"/>
    <property type="match status" value="1"/>
</dbReference>
<dbReference type="CDD" id="cd12797">
    <property type="entry name" value="M23_peptidase"/>
    <property type="match status" value="1"/>
</dbReference>
<dbReference type="PANTHER" id="PTHR21666:SF270">
    <property type="entry name" value="MUREIN HYDROLASE ACTIVATOR ENVC"/>
    <property type="match status" value="1"/>
</dbReference>
<sequence>MKSSKNPLHCGLVSETGDRRKIFADRDNIVMKLKVILLTLFTLALIPFDSNFAQDAPTVKKKKLSRKERKALQAKLEANERYLEALIRKNDEEFILVNGEFDCEESELLRDLPKPYERINLNETEVCKDQVEIMPGKMVDAEYMLAEDYYSTWSTTNINPYKTKAKELPETVKLKLYESAYDGDWSFPTDSTRITSHYGFRRMRFHHGVDLKVQIGDPIYSVFDGVVRMARYNRGGYGYYVVIRHKNGLETLYGHLNKYSVTPGQVVKAGDIIGQGGNTGRSSGPHLHFEVRYQGNAFDPNSMFDLVEYTEDLPELFALNRDEHYKKLLKSEANVYHKIRSGDSLWKISKKYHTSVNKICRLNGMSKNSVLRVGKTIRVR</sequence>
<dbReference type="InterPro" id="IPR016047">
    <property type="entry name" value="M23ase_b-sheet_dom"/>
</dbReference>
<keyword evidence="1" id="KW-0812">Transmembrane</keyword>